<dbReference type="Proteomes" id="UP000264492">
    <property type="component" value="Unassembled WGS sequence"/>
</dbReference>
<protein>
    <recommendedName>
        <fullName evidence="4">DUF1311 domain-containing protein</fullName>
    </recommendedName>
</protein>
<organism evidence="2 3">
    <name type="scientific">Lysobacter silvisoli</name>
    <dbReference type="NCBI Taxonomy" id="2293254"/>
    <lineage>
        <taxon>Bacteria</taxon>
        <taxon>Pseudomonadati</taxon>
        <taxon>Pseudomonadota</taxon>
        <taxon>Gammaproteobacteria</taxon>
        <taxon>Lysobacterales</taxon>
        <taxon>Lysobacteraceae</taxon>
        <taxon>Lysobacter</taxon>
    </lineage>
</organism>
<accession>A0A371K398</accession>
<dbReference type="Gene3D" id="1.20.1270.180">
    <property type="match status" value="1"/>
</dbReference>
<dbReference type="EMBL" id="QTSU01000001">
    <property type="protein sequence ID" value="RDZ28317.1"/>
    <property type="molecule type" value="Genomic_DNA"/>
</dbReference>
<keyword evidence="3" id="KW-1185">Reference proteome</keyword>
<evidence type="ECO:0000313" key="3">
    <source>
        <dbReference type="Proteomes" id="UP000264492"/>
    </source>
</evidence>
<reference evidence="2 3" key="1">
    <citation type="submission" date="2018-08" db="EMBL/GenBank/DDBJ databases">
        <title>Lysobacter sp. zong2l5, whole genome shotgun sequence.</title>
        <authorList>
            <person name="Zhang X."/>
            <person name="Feng G."/>
            <person name="Zhu H."/>
        </authorList>
    </citation>
    <scope>NUCLEOTIDE SEQUENCE [LARGE SCALE GENOMIC DNA]</scope>
    <source>
        <strain evidence="3">zong2l5</strain>
    </source>
</reference>
<feature type="signal peptide" evidence="1">
    <location>
        <begin position="1"/>
        <end position="19"/>
    </location>
</feature>
<evidence type="ECO:0008006" key="4">
    <source>
        <dbReference type="Google" id="ProtNLM"/>
    </source>
</evidence>
<gene>
    <name evidence="2" type="ORF">DX914_04020</name>
</gene>
<dbReference type="AlphaFoldDB" id="A0A371K398"/>
<dbReference type="RefSeq" id="WP_115857758.1">
    <property type="nucleotide sequence ID" value="NZ_QTSU01000001.1"/>
</dbReference>
<proteinExistence type="predicted"/>
<evidence type="ECO:0000313" key="2">
    <source>
        <dbReference type="EMBL" id="RDZ28317.1"/>
    </source>
</evidence>
<keyword evidence="1" id="KW-0732">Signal</keyword>
<name>A0A371K398_9GAMM</name>
<sequence length="127" mass="14186">MHKYSALLAVCLLPGWALAADDDQVDPEQAESDMTAAYQATLDRLTALSASRPEAAAARQRFIEAQQLWERYTTEQCAAEAALHPFKQSPSRAEAYQKILSMQCRGVHAQLQADHLNNYLRNILPQT</sequence>
<comment type="caution">
    <text evidence="2">The sequence shown here is derived from an EMBL/GenBank/DDBJ whole genome shotgun (WGS) entry which is preliminary data.</text>
</comment>
<feature type="chain" id="PRO_5016976761" description="DUF1311 domain-containing protein" evidence="1">
    <location>
        <begin position="20"/>
        <end position="127"/>
    </location>
</feature>
<evidence type="ECO:0000256" key="1">
    <source>
        <dbReference type="SAM" id="SignalP"/>
    </source>
</evidence>